<gene>
    <name evidence="2" type="ORF">A3C92_03225</name>
</gene>
<comment type="caution">
    <text evidence="2">The sequence shown here is derived from an EMBL/GenBank/DDBJ whole genome shotgun (WGS) entry which is preliminary data.</text>
</comment>
<sequence length="238" mass="26140">MFENRAPIVIALLLLFVLVSTSAGFANISGVQDTLRSMQLKLIREKVKLLQQGIIDAGKQQIREREDAQKQAGASLLVKAEPNRRELEAALARQIATLQGVVNSLRPRAIDEETARIEKRIGEIKGNVKTASGIALRNLQDELNGLLAEYDALQNEVRAALTESITYRQALVIQEQIRAVQAKVQVLPVAKAAEIAPAKSNAATDATLKGIEDQVEKLRLKIIQAQIKAIQEKINTLK</sequence>
<dbReference type="AlphaFoldDB" id="A0A1G2KV20"/>
<accession>A0A1G2KV20</accession>
<reference evidence="2 3" key="1">
    <citation type="journal article" date="2016" name="Nat. Commun.">
        <title>Thousands of microbial genomes shed light on interconnected biogeochemical processes in an aquifer system.</title>
        <authorList>
            <person name="Anantharaman K."/>
            <person name="Brown C.T."/>
            <person name="Hug L.A."/>
            <person name="Sharon I."/>
            <person name="Castelle C.J."/>
            <person name="Probst A.J."/>
            <person name="Thomas B.C."/>
            <person name="Singh A."/>
            <person name="Wilkins M.J."/>
            <person name="Karaoz U."/>
            <person name="Brodie E.L."/>
            <person name="Williams K.H."/>
            <person name="Hubbard S.S."/>
            <person name="Banfield J.F."/>
        </authorList>
    </citation>
    <scope>NUCLEOTIDE SEQUENCE [LARGE SCALE GENOMIC DNA]</scope>
</reference>
<keyword evidence="1" id="KW-0175">Coiled coil</keyword>
<name>A0A1G2KV20_9BACT</name>
<dbReference type="EMBL" id="MHQN01000021">
    <property type="protein sequence ID" value="OHA03256.1"/>
    <property type="molecule type" value="Genomic_DNA"/>
</dbReference>
<feature type="coiled-coil region" evidence="1">
    <location>
        <begin position="136"/>
        <end position="163"/>
    </location>
</feature>
<evidence type="ECO:0000313" key="3">
    <source>
        <dbReference type="Proteomes" id="UP000177177"/>
    </source>
</evidence>
<evidence type="ECO:0000313" key="2">
    <source>
        <dbReference type="EMBL" id="OHA03256.1"/>
    </source>
</evidence>
<protein>
    <submittedName>
        <fullName evidence="2">Uncharacterized protein</fullName>
    </submittedName>
</protein>
<organism evidence="2 3">
    <name type="scientific">Candidatus Sungbacteria bacterium RIFCSPHIGHO2_02_FULL_53_17</name>
    <dbReference type="NCBI Taxonomy" id="1802275"/>
    <lineage>
        <taxon>Bacteria</taxon>
        <taxon>Candidatus Sungiibacteriota</taxon>
    </lineage>
</organism>
<dbReference type="Proteomes" id="UP000177177">
    <property type="component" value="Unassembled WGS sequence"/>
</dbReference>
<proteinExistence type="predicted"/>
<evidence type="ECO:0000256" key="1">
    <source>
        <dbReference type="SAM" id="Coils"/>
    </source>
</evidence>